<dbReference type="EMBL" id="BJHV01000003">
    <property type="protein sequence ID" value="GDY49325.1"/>
    <property type="molecule type" value="Genomic_DNA"/>
</dbReference>
<dbReference type="Proteomes" id="UP000299290">
    <property type="component" value="Unassembled WGS sequence"/>
</dbReference>
<organism evidence="2 3">
    <name type="scientific">Streptomyces antimycoticus</name>
    <dbReference type="NCBI Taxonomy" id="68175"/>
    <lineage>
        <taxon>Bacteria</taxon>
        <taxon>Bacillati</taxon>
        <taxon>Actinomycetota</taxon>
        <taxon>Actinomycetes</taxon>
        <taxon>Kitasatosporales</taxon>
        <taxon>Streptomycetaceae</taxon>
        <taxon>Streptomyces</taxon>
        <taxon>Streptomyces violaceusniger group</taxon>
    </lineage>
</organism>
<dbReference type="RefSeq" id="WP_137970652.1">
    <property type="nucleotide sequence ID" value="NZ_BJHV01000003.1"/>
</dbReference>
<gene>
    <name evidence="2" type="ORF">SANT12839_102070</name>
</gene>
<reference evidence="2 3" key="1">
    <citation type="journal article" date="2020" name="Int. J. Syst. Evol. Microbiol.">
        <title>Reclassification of Streptomyces castelarensis and Streptomyces sporoclivatus as later heterotypic synonyms of Streptomyces antimycoticus.</title>
        <authorList>
            <person name="Komaki H."/>
            <person name="Tamura T."/>
        </authorList>
    </citation>
    <scope>NUCLEOTIDE SEQUENCE [LARGE SCALE GENOMIC DNA]</scope>
    <source>
        <strain evidence="2 3">NBRC 12839</strain>
    </source>
</reference>
<comment type="caution">
    <text evidence="2">The sequence shown here is derived from an EMBL/GenBank/DDBJ whole genome shotgun (WGS) entry which is preliminary data.</text>
</comment>
<sequence length="82" mass="9291">MTDPILRRDLRIAEDEVRVFRGFKATVVAFIHDTAHDPEARRSLAERLGLPPPRTATSALPQDSRPDDTSQRTTRKSPQEPE</sequence>
<dbReference type="AlphaFoldDB" id="A0A4D4KK43"/>
<evidence type="ECO:0000256" key="1">
    <source>
        <dbReference type="SAM" id="MobiDB-lite"/>
    </source>
</evidence>
<protein>
    <submittedName>
        <fullName evidence="2">Uncharacterized protein</fullName>
    </submittedName>
</protein>
<proteinExistence type="predicted"/>
<evidence type="ECO:0000313" key="2">
    <source>
        <dbReference type="EMBL" id="GDY49325.1"/>
    </source>
</evidence>
<name>A0A4D4KK43_9ACTN</name>
<accession>A0A4D4KK43</accession>
<keyword evidence="3" id="KW-1185">Reference proteome</keyword>
<evidence type="ECO:0000313" key="3">
    <source>
        <dbReference type="Proteomes" id="UP000299290"/>
    </source>
</evidence>
<feature type="region of interest" description="Disordered" evidence="1">
    <location>
        <begin position="44"/>
        <end position="82"/>
    </location>
</feature>